<accession>A0A4P2PV85</accession>
<dbReference type="EMBL" id="CP012670">
    <property type="protein sequence ID" value="AUX20685.1"/>
    <property type="molecule type" value="Genomic_DNA"/>
</dbReference>
<dbReference type="RefSeq" id="WP_207213783.1">
    <property type="nucleotide sequence ID" value="NZ_CP012670.1"/>
</dbReference>
<evidence type="ECO:0000313" key="2">
    <source>
        <dbReference type="Proteomes" id="UP000295781"/>
    </source>
</evidence>
<proteinExistence type="predicted"/>
<reference evidence="1 2" key="1">
    <citation type="submission" date="2015-09" db="EMBL/GenBank/DDBJ databases">
        <title>Sorangium comparison.</title>
        <authorList>
            <person name="Zaburannyi N."/>
            <person name="Bunk B."/>
            <person name="Overmann J."/>
            <person name="Mueller R."/>
        </authorList>
    </citation>
    <scope>NUCLEOTIDE SEQUENCE [LARGE SCALE GENOMIC DNA]</scope>
    <source>
        <strain evidence="1 2">So ceGT47</strain>
    </source>
</reference>
<dbReference type="Proteomes" id="UP000295781">
    <property type="component" value="Chromosome"/>
</dbReference>
<sequence length="188" mass="19264">MADRRLISEVVRTRVAAEDAVLRIMDRGHPRADLCVIVSEAARRRRFAPSRVHGAAVSGHALDAILASAGAGVVVPGLRLSVAGPIAAELADASSGAASFTLTSLLVSAGVPAHRARAHEAALKEGGMFLGVHARDVADAAALGAILRDAGGGRSRSMDRGSRVFDGLGEGTAGLAERSGRVDRYAGR</sequence>
<gene>
    <name evidence="1" type="ORF">SOCEGT47_011580</name>
</gene>
<name>A0A4P2PV85_SORCE</name>
<evidence type="ECO:0000313" key="1">
    <source>
        <dbReference type="EMBL" id="AUX20685.1"/>
    </source>
</evidence>
<organism evidence="1 2">
    <name type="scientific">Sorangium cellulosum</name>
    <name type="common">Polyangium cellulosum</name>
    <dbReference type="NCBI Taxonomy" id="56"/>
    <lineage>
        <taxon>Bacteria</taxon>
        <taxon>Pseudomonadati</taxon>
        <taxon>Myxococcota</taxon>
        <taxon>Polyangia</taxon>
        <taxon>Polyangiales</taxon>
        <taxon>Polyangiaceae</taxon>
        <taxon>Sorangium</taxon>
    </lineage>
</organism>
<dbReference type="AlphaFoldDB" id="A0A4P2PV85"/>
<protein>
    <submittedName>
        <fullName evidence="1">Uncharacterized protein</fullName>
    </submittedName>
</protein>